<dbReference type="Gene3D" id="1.10.10.10">
    <property type="entry name" value="Winged helix-like DNA-binding domain superfamily/Winged helix DNA-binding domain"/>
    <property type="match status" value="1"/>
</dbReference>
<keyword evidence="1" id="KW-0805">Transcription regulation</keyword>
<dbReference type="PANTHER" id="PTHR44688:SF25">
    <property type="entry name" value="HTH LUXR-TYPE DOMAIN-CONTAINING PROTEIN"/>
    <property type="match status" value="1"/>
</dbReference>
<accession>A0A8G0ZXV4</accession>
<sequence length="377" mass="42030">MRVLRGNDPRLDTLSAIVARAAIDPESWQDVIAGLGQIFPGVRIQFWGASSLVDETPVSLTHGYEDSFVQEFVDHYRFINPWWDASLRQVGGRTYHKSELVDETEVERTEFYNDWTRPQDDTIAGGGQFILRDRERTYWLGGAVPRRHRDRMELDFLRVISALAPAMRHALQVNREVLGLRAELTATRLGLDTNGAAVLLLDADRRVMNTNREAADLLDKGHHVMLSPRGQVTAESLAARASLERMGATRRPGIERIMSFARGEIRMMHLVRLTADQAEGLKVLPTALSQVPAKILVIAPSQAMSEQSSPLTTEHGLTPAEVEVVMLLASGLTPQEIAEQRRASVHTVRNQIKSALGKTGLRRQSELAVLGVSQRRL</sequence>
<dbReference type="SUPFAM" id="SSF46894">
    <property type="entry name" value="C-terminal effector domain of the bipartite response regulators"/>
    <property type="match status" value="1"/>
</dbReference>
<evidence type="ECO:0000259" key="4">
    <source>
        <dbReference type="PROSITE" id="PS50043"/>
    </source>
</evidence>
<keyword evidence="3" id="KW-0804">Transcription</keyword>
<dbReference type="GO" id="GO:0006355">
    <property type="term" value="P:regulation of DNA-templated transcription"/>
    <property type="evidence" value="ECO:0007669"/>
    <property type="project" value="InterPro"/>
</dbReference>
<feature type="domain" description="HTH luxR-type" evidence="4">
    <location>
        <begin position="310"/>
        <end position="375"/>
    </location>
</feature>
<dbReference type="InterPro" id="IPR016032">
    <property type="entry name" value="Sig_transdc_resp-reg_C-effctor"/>
</dbReference>
<gene>
    <name evidence="5" type="ORF">JO391_05600</name>
</gene>
<reference evidence="5" key="1">
    <citation type="submission" date="2021-02" db="EMBL/GenBank/DDBJ databases">
        <title>Rhodobacter shimadae sp. nov., an aerobic anoxygenic phototrophic bacterium isolated from a hot spring.</title>
        <authorList>
            <person name="Muramatsu S."/>
            <person name="Haruta S."/>
            <person name="Hirose S."/>
            <person name="Hanada S."/>
        </authorList>
    </citation>
    <scope>NUCLEOTIDE SEQUENCE</scope>
    <source>
        <strain evidence="5">N10</strain>
    </source>
</reference>
<dbReference type="InterPro" id="IPR000792">
    <property type="entry name" value="Tscrpt_reg_LuxR_C"/>
</dbReference>
<proteinExistence type="predicted"/>
<protein>
    <recommendedName>
        <fullName evidence="4">HTH luxR-type domain-containing protein</fullName>
    </recommendedName>
</protein>
<dbReference type="GO" id="GO:0003677">
    <property type="term" value="F:DNA binding"/>
    <property type="evidence" value="ECO:0007669"/>
    <property type="project" value="UniProtKB-KW"/>
</dbReference>
<organism evidence="5 6">
    <name type="scientific">Neotabrizicola shimadae</name>
    <dbReference type="NCBI Taxonomy" id="2807096"/>
    <lineage>
        <taxon>Bacteria</taxon>
        <taxon>Pseudomonadati</taxon>
        <taxon>Pseudomonadota</taxon>
        <taxon>Alphaproteobacteria</taxon>
        <taxon>Rhodobacterales</taxon>
        <taxon>Paracoccaceae</taxon>
        <taxon>Neotabrizicola</taxon>
    </lineage>
</organism>
<evidence type="ECO:0000313" key="5">
    <source>
        <dbReference type="EMBL" id="QYZ70987.1"/>
    </source>
</evidence>
<keyword evidence="6" id="KW-1185">Reference proteome</keyword>
<dbReference type="Proteomes" id="UP000826300">
    <property type="component" value="Chromosome"/>
</dbReference>
<dbReference type="InterPro" id="IPR036388">
    <property type="entry name" value="WH-like_DNA-bd_sf"/>
</dbReference>
<dbReference type="PRINTS" id="PR00038">
    <property type="entry name" value="HTHLUXR"/>
</dbReference>
<keyword evidence="2" id="KW-0238">DNA-binding</keyword>
<dbReference type="PANTHER" id="PTHR44688">
    <property type="entry name" value="DNA-BINDING TRANSCRIPTIONAL ACTIVATOR DEVR_DOSR"/>
    <property type="match status" value="1"/>
</dbReference>
<dbReference type="SMART" id="SM00421">
    <property type="entry name" value="HTH_LUXR"/>
    <property type="match status" value="1"/>
</dbReference>
<evidence type="ECO:0000256" key="3">
    <source>
        <dbReference type="ARBA" id="ARBA00023163"/>
    </source>
</evidence>
<evidence type="ECO:0000256" key="2">
    <source>
        <dbReference type="ARBA" id="ARBA00023125"/>
    </source>
</evidence>
<dbReference type="AlphaFoldDB" id="A0A8G0ZXV4"/>
<dbReference type="RefSeq" id="WP_220663211.1">
    <property type="nucleotide sequence ID" value="NZ_CP069370.1"/>
</dbReference>
<dbReference type="PROSITE" id="PS50043">
    <property type="entry name" value="HTH_LUXR_2"/>
    <property type="match status" value="1"/>
</dbReference>
<dbReference type="EMBL" id="CP069370">
    <property type="protein sequence ID" value="QYZ70987.1"/>
    <property type="molecule type" value="Genomic_DNA"/>
</dbReference>
<name>A0A8G0ZXV4_9RHOB</name>
<evidence type="ECO:0000313" key="6">
    <source>
        <dbReference type="Proteomes" id="UP000826300"/>
    </source>
</evidence>
<evidence type="ECO:0000256" key="1">
    <source>
        <dbReference type="ARBA" id="ARBA00023015"/>
    </source>
</evidence>
<dbReference type="KEGG" id="nsm:JO391_05600"/>